<feature type="domain" description="Sigma-54 factor interaction" evidence="6">
    <location>
        <begin position="136"/>
        <end position="365"/>
    </location>
</feature>
<dbReference type="PROSITE" id="PS50045">
    <property type="entry name" value="SIGMA54_INTERACT_4"/>
    <property type="match status" value="1"/>
</dbReference>
<proteinExistence type="predicted"/>
<organism evidence="7 8">
    <name type="scientific">Stenotrophomonas capsici</name>
    <dbReference type="NCBI Taxonomy" id="3110230"/>
    <lineage>
        <taxon>Bacteria</taxon>
        <taxon>Pseudomonadati</taxon>
        <taxon>Pseudomonadota</taxon>
        <taxon>Gammaproteobacteria</taxon>
        <taxon>Lysobacterales</taxon>
        <taxon>Lysobacteraceae</taxon>
        <taxon>Stenotrophomonas</taxon>
    </lineage>
</organism>
<dbReference type="CDD" id="cd00009">
    <property type="entry name" value="AAA"/>
    <property type="match status" value="1"/>
</dbReference>
<dbReference type="Pfam" id="PF25601">
    <property type="entry name" value="AAA_lid_14"/>
    <property type="match status" value="1"/>
</dbReference>
<dbReference type="PANTHER" id="PTHR32071">
    <property type="entry name" value="TRANSCRIPTIONAL REGULATORY PROTEIN"/>
    <property type="match status" value="1"/>
</dbReference>
<evidence type="ECO:0000259" key="6">
    <source>
        <dbReference type="PROSITE" id="PS50045"/>
    </source>
</evidence>
<dbReference type="Gene3D" id="1.10.10.60">
    <property type="entry name" value="Homeodomain-like"/>
    <property type="match status" value="1"/>
</dbReference>
<evidence type="ECO:0000313" key="8">
    <source>
        <dbReference type="Proteomes" id="UP001301653"/>
    </source>
</evidence>
<evidence type="ECO:0000256" key="5">
    <source>
        <dbReference type="ARBA" id="ARBA00023163"/>
    </source>
</evidence>
<dbReference type="RefSeq" id="WP_313256198.1">
    <property type="nucleotide sequence ID" value="NZ_JAYFUH010000061.1"/>
</dbReference>
<protein>
    <submittedName>
        <fullName evidence="7">Sigma-54 dependent transcriptional regulator</fullName>
    </submittedName>
</protein>
<dbReference type="InterPro" id="IPR002078">
    <property type="entry name" value="Sigma_54_int"/>
</dbReference>
<dbReference type="InterPro" id="IPR027417">
    <property type="entry name" value="P-loop_NTPase"/>
</dbReference>
<dbReference type="PROSITE" id="PS00688">
    <property type="entry name" value="SIGMA54_INTERACT_3"/>
    <property type="match status" value="1"/>
</dbReference>
<comment type="caution">
    <text evidence="7">The sequence shown here is derived from an EMBL/GenBank/DDBJ whole genome shotgun (WGS) entry which is preliminary data.</text>
</comment>
<dbReference type="SUPFAM" id="SSF52540">
    <property type="entry name" value="P-loop containing nucleoside triphosphate hydrolases"/>
    <property type="match status" value="1"/>
</dbReference>
<dbReference type="PROSITE" id="PS00676">
    <property type="entry name" value="SIGMA54_INTERACT_2"/>
    <property type="match status" value="1"/>
</dbReference>
<keyword evidence="1" id="KW-0547">Nucleotide-binding</keyword>
<dbReference type="SUPFAM" id="SSF46689">
    <property type="entry name" value="Homeodomain-like"/>
    <property type="match status" value="1"/>
</dbReference>
<dbReference type="EMBL" id="JAYFUH010000061">
    <property type="protein sequence ID" value="MEA5666497.1"/>
    <property type="molecule type" value="Genomic_DNA"/>
</dbReference>
<evidence type="ECO:0000256" key="4">
    <source>
        <dbReference type="ARBA" id="ARBA00023125"/>
    </source>
</evidence>
<dbReference type="InterPro" id="IPR009057">
    <property type="entry name" value="Homeodomain-like_sf"/>
</dbReference>
<gene>
    <name evidence="7" type="ORF">VA603_02935</name>
</gene>
<dbReference type="InterPro" id="IPR025944">
    <property type="entry name" value="Sigma_54_int_dom_CS"/>
</dbReference>
<dbReference type="SMART" id="SM00382">
    <property type="entry name" value="AAA"/>
    <property type="match status" value="1"/>
</dbReference>
<dbReference type="Gene3D" id="1.10.8.60">
    <property type="match status" value="1"/>
</dbReference>
<name>A0ABU5V0I6_9GAMM</name>
<keyword evidence="4" id="KW-0238">DNA-binding</keyword>
<dbReference type="Proteomes" id="UP001301653">
    <property type="component" value="Unassembled WGS sequence"/>
</dbReference>
<accession>A0ABU5V0I6</accession>
<keyword evidence="8" id="KW-1185">Reference proteome</keyword>
<dbReference type="InterPro" id="IPR025943">
    <property type="entry name" value="Sigma_54_int_dom_ATP-bd_2"/>
</dbReference>
<sequence length="442" mass="49010">MAAAPDTGKRCVIWFGNPGAREKVMLAADGWQVRAVLPQQPAEIGMRDGDVVVGLIDFRTSSDSELERIGRLTAEHRHMPLFALTPADDGHVLHPLLSSCQRQFPHPPDLKDLLRQLQLVGADSPAPVVDDVMATLLGESDVMLAMRATLRKLAPVDLPVLITGETGTGKEVAAHALHRLSPRGSRPFQAVNCGAIPSTLLQSELFGHERGAFTGATSRRQGLFETAHTGTVFLDEIGDLPLDAQTSLLRVLQEGTIERVGSNQPITVDVRILAATHVDLERAVEEGRFRRDLYYRLNVLRLSMPPLRHRQGDIDLLSRHFLNSFRTRHRIRARGYTTQARQAMERFDWPGNVRELLNRVQRAAITADGELITSADLELAGDGTPDAARLGNARSHAERETLLSCLQQSRFNVSACARLMKVSRVTVYRLCRKHQLTLETLR</sequence>
<dbReference type="InterPro" id="IPR003593">
    <property type="entry name" value="AAA+_ATPase"/>
</dbReference>
<evidence type="ECO:0000256" key="1">
    <source>
        <dbReference type="ARBA" id="ARBA00022741"/>
    </source>
</evidence>
<keyword evidence="5" id="KW-0804">Transcription</keyword>
<dbReference type="InterPro" id="IPR058031">
    <property type="entry name" value="AAA_lid_NorR"/>
</dbReference>
<evidence type="ECO:0000256" key="2">
    <source>
        <dbReference type="ARBA" id="ARBA00022840"/>
    </source>
</evidence>
<keyword evidence="3" id="KW-0805">Transcription regulation</keyword>
<reference evidence="7 8" key="1">
    <citation type="submission" date="2023-12" db="EMBL/GenBank/DDBJ databases">
        <title>Stenotrophomonas guangdongensis sp. nov., isolated from wilted pepper plants (Capsicum annuum).</title>
        <authorList>
            <person name="Qiu M."/>
            <person name="Li Y."/>
            <person name="Liu Q."/>
            <person name="Zhang X."/>
            <person name="Huang Y."/>
            <person name="Guo R."/>
            <person name="Hu M."/>
            <person name="Zhou J."/>
            <person name="Zhou X."/>
        </authorList>
    </citation>
    <scope>NUCLEOTIDE SEQUENCE [LARGE SCALE GENOMIC DNA]</scope>
    <source>
        <strain evidence="7 8">MH1</strain>
    </source>
</reference>
<keyword evidence="2" id="KW-0067">ATP-binding</keyword>
<evidence type="ECO:0000313" key="7">
    <source>
        <dbReference type="EMBL" id="MEA5666497.1"/>
    </source>
</evidence>
<dbReference type="PANTHER" id="PTHR32071:SF120">
    <property type="entry name" value="TRANSCRIPTIONAL REGULATOR-RELATED"/>
    <property type="match status" value="1"/>
</dbReference>
<dbReference type="Gene3D" id="3.40.50.300">
    <property type="entry name" value="P-loop containing nucleotide triphosphate hydrolases"/>
    <property type="match status" value="1"/>
</dbReference>
<dbReference type="Pfam" id="PF00158">
    <property type="entry name" value="Sigma54_activat"/>
    <property type="match status" value="1"/>
</dbReference>
<evidence type="ECO:0000256" key="3">
    <source>
        <dbReference type="ARBA" id="ARBA00023015"/>
    </source>
</evidence>